<feature type="signal peptide" evidence="6">
    <location>
        <begin position="1"/>
        <end position="22"/>
    </location>
</feature>
<evidence type="ECO:0000313" key="8">
    <source>
        <dbReference type="Proteomes" id="UP001165190"/>
    </source>
</evidence>
<dbReference type="InterPro" id="IPR039618">
    <property type="entry name" value="CLE9-13"/>
</dbReference>
<protein>
    <submittedName>
        <fullName evidence="7">Uncharacterized protein</fullName>
    </submittedName>
</protein>
<organism evidence="7 8">
    <name type="scientific">Hibiscus trionum</name>
    <name type="common">Flower of an hour</name>
    <dbReference type="NCBI Taxonomy" id="183268"/>
    <lineage>
        <taxon>Eukaryota</taxon>
        <taxon>Viridiplantae</taxon>
        <taxon>Streptophyta</taxon>
        <taxon>Embryophyta</taxon>
        <taxon>Tracheophyta</taxon>
        <taxon>Spermatophyta</taxon>
        <taxon>Magnoliopsida</taxon>
        <taxon>eudicotyledons</taxon>
        <taxon>Gunneridae</taxon>
        <taxon>Pentapetalae</taxon>
        <taxon>rosids</taxon>
        <taxon>malvids</taxon>
        <taxon>Malvales</taxon>
        <taxon>Malvaceae</taxon>
        <taxon>Malvoideae</taxon>
        <taxon>Hibiscus</taxon>
    </lineage>
</organism>
<sequence>MSGYRLSISILLFLFLRHSAQTPSPTSPTNKFPPCDSFSLSQQRFSCFRSRKIHEFRQFLPSLAPPGSNEIDPRYGVEKRLVPSGPNPLHN</sequence>
<feature type="compositionally biased region" description="Basic and acidic residues" evidence="5">
    <location>
        <begin position="71"/>
        <end position="81"/>
    </location>
</feature>
<dbReference type="EMBL" id="BSYR01000040">
    <property type="protein sequence ID" value="GMJ04639.1"/>
    <property type="molecule type" value="Genomic_DNA"/>
</dbReference>
<gene>
    <name evidence="7" type="ORF">HRI_004133100</name>
</gene>
<evidence type="ECO:0000256" key="6">
    <source>
        <dbReference type="SAM" id="SignalP"/>
    </source>
</evidence>
<dbReference type="AlphaFoldDB" id="A0A9W7J0H8"/>
<proteinExistence type="inferred from homology"/>
<evidence type="ECO:0000256" key="2">
    <source>
        <dbReference type="ARBA" id="ARBA00022473"/>
    </source>
</evidence>
<dbReference type="OrthoDB" id="1002481at2759"/>
<name>A0A9W7J0H8_HIBTR</name>
<comment type="caution">
    <text evidence="7">The sequence shown here is derived from an EMBL/GenBank/DDBJ whole genome shotgun (WGS) entry which is preliminary data.</text>
</comment>
<evidence type="ECO:0000313" key="7">
    <source>
        <dbReference type="EMBL" id="GMJ04639.1"/>
    </source>
</evidence>
<comment type="similarity">
    <text evidence="1">Belongs to the CLV3/ESR signal peptide family.</text>
</comment>
<evidence type="ECO:0000256" key="5">
    <source>
        <dbReference type="SAM" id="MobiDB-lite"/>
    </source>
</evidence>
<evidence type="ECO:0000256" key="1">
    <source>
        <dbReference type="ARBA" id="ARBA00005416"/>
    </source>
</evidence>
<accession>A0A9W7J0H8</accession>
<reference evidence="7" key="1">
    <citation type="submission" date="2023-05" db="EMBL/GenBank/DDBJ databases">
        <title>Genome and transcriptome analyses reveal genes involved in the formation of fine ridges on petal epidermal cells in Hibiscus trionum.</title>
        <authorList>
            <person name="Koshimizu S."/>
            <person name="Masuda S."/>
            <person name="Ishii T."/>
            <person name="Shirasu K."/>
            <person name="Hoshino A."/>
            <person name="Arita M."/>
        </authorList>
    </citation>
    <scope>NUCLEOTIDE SEQUENCE</scope>
    <source>
        <strain evidence="7">Hamamatsu line</strain>
    </source>
</reference>
<evidence type="ECO:0000256" key="3">
    <source>
        <dbReference type="ARBA" id="ARBA00022782"/>
    </source>
</evidence>
<feature type="region of interest" description="Disordered" evidence="5">
    <location>
        <begin position="63"/>
        <end position="91"/>
    </location>
</feature>
<keyword evidence="6" id="KW-0732">Signal</keyword>
<keyword evidence="3" id="KW-0221">Differentiation</keyword>
<dbReference type="PANTHER" id="PTHR34359">
    <property type="entry name" value="CLAVATA3/ESR (CLE)-RELATED PROTEIN 10"/>
    <property type="match status" value="1"/>
</dbReference>
<feature type="chain" id="PRO_5040742562" evidence="6">
    <location>
        <begin position="23"/>
        <end position="91"/>
    </location>
</feature>
<dbReference type="Proteomes" id="UP001165190">
    <property type="component" value="Unassembled WGS sequence"/>
</dbReference>
<dbReference type="PANTHER" id="PTHR34359:SF5">
    <property type="entry name" value="CLAVATA3_ESR (CLE)-RELATED PROTEIN 9"/>
    <property type="match status" value="1"/>
</dbReference>
<evidence type="ECO:0000256" key="4">
    <source>
        <dbReference type="ARBA" id="ARBA00023278"/>
    </source>
</evidence>
<dbReference type="GO" id="GO:0030154">
    <property type="term" value="P:cell differentiation"/>
    <property type="evidence" value="ECO:0007669"/>
    <property type="project" value="UniProtKB-KW"/>
</dbReference>
<keyword evidence="2" id="KW-0217">Developmental protein</keyword>
<keyword evidence="4" id="KW-0379">Hydroxylation</keyword>
<keyword evidence="8" id="KW-1185">Reference proteome</keyword>